<dbReference type="EMBL" id="BRXZ01001365">
    <property type="protein sequence ID" value="GMH69385.1"/>
    <property type="molecule type" value="Genomic_DNA"/>
</dbReference>
<comment type="caution">
    <text evidence="2">The sequence shown here is derived from an EMBL/GenBank/DDBJ whole genome shotgun (WGS) entry which is preliminary data.</text>
</comment>
<feature type="non-terminal residue" evidence="2">
    <location>
        <position position="1"/>
    </location>
</feature>
<dbReference type="Gene3D" id="2.30.42.10">
    <property type="match status" value="1"/>
</dbReference>
<feature type="region of interest" description="Disordered" evidence="1">
    <location>
        <begin position="197"/>
        <end position="279"/>
    </location>
</feature>
<protein>
    <recommendedName>
        <fullName evidence="4">PDZ domain-containing protein</fullName>
    </recommendedName>
</protein>
<evidence type="ECO:0008006" key="4">
    <source>
        <dbReference type="Google" id="ProtNLM"/>
    </source>
</evidence>
<dbReference type="InterPro" id="IPR036034">
    <property type="entry name" value="PDZ_sf"/>
</dbReference>
<organism evidence="2 3">
    <name type="scientific">Triparma retinervis</name>
    <dbReference type="NCBI Taxonomy" id="2557542"/>
    <lineage>
        <taxon>Eukaryota</taxon>
        <taxon>Sar</taxon>
        <taxon>Stramenopiles</taxon>
        <taxon>Ochrophyta</taxon>
        <taxon>Bolidophyceae</taxon>
        <taxon>Parmales</taxon>
        <taxon>Triparmaceae</taxon>
        <taxon>Triparma</taxon>
    </lineage>
</organism>
<gene>
    <name evidence="2" type="ORF">TrRE_jg7251</name>
</gene>
<feature type="compositionally biased region" description="Low complexity" evidence="1">
    <location>
        <begin position="197"/>
        <end position="214"/>
    </location>
</feature>
<name>A0A9W7AKF1_9STRA</name>
<dbReference type="Proteomes" id="UP001165082">
    <property type="component" value="Unassembled WGS sequence"/>
</dbReference>
<accession>A0A9W7AKF1</accession>
<sequence>DQLSERPIVTFVAGQGGAAQAGVEVGDVCLSVNGVDVSTSKAAATEVRRGTRPLSLTFLRMADIEITRDEGFHMVKYDTIDIRPPSKYSSWKPKYVVIGGIIAPPHMMMMYRSKDEYDIAVLEVTSQRKLSVKVKEFSLRGARIANDFNGPLICHHKGQLQPIKYFVIIPARGNPIKISSPKLAELKNVHLATRRAIAESSRSSSSIHSRTPSAGVQQHVDNTPLSYVNSGSITATTSHNNEAGGGHAQPPFNGYADSGYTVKSTSGYPQGKTGRTGRY</sequence>
<evidence type="ECO:0000313" key="2">
    <source>
        <dbReference type="EMBL" id="GMH69385.1"/>
    </source>
</evidence>
<feature type="compositionally biased region" description="Polar residues" evidence="1">
    <location>
        <begin position="215"/>
        <end position="241"/>
    </location>
</feature>
<evidence type="ECO:0000256" key="1">
    <source>
        <dbReference type="SAM" id="MobiDB-lite"/>
    </source>
</evidence>
<keyword evidence="3" id="KW-1185">Reference proteome</keyword>
<dbReference type="AlphaFoldDB" id="A0A9W7AKF1"/>
<dbReference type="SUPFAM" id="SSF50156">
    <property type="entry name" value="PDZ domain-like"/>
    <property type="match status" value="1"/>
</dbReference>
<evidence type="ECO:0000313" key="3">
    <source>
        <dbReference type="Proteomes" id="UP001165082"/>
    </source>
</evidence>
<proteinExistence type="predicted"/>
<dbReference type="OrthoDB" id="43016at2759"/>
<reference evidence="2" key="1">
    <citation type="submission" date="2022-07" db="EMBL/GenBank/DDBJ databases">
        <title>Genome analysis of Parmales, a sister group of diatoms, reveals the evolutionary specialization of diatoms from phago-mixotrophs to photoautotrophs.</title>
        <authorList>
            <person name="Ban H."/>
            <person name="Sato S."/>
            <person name="Yoshikawa S."/>
            <person name="Kazumasa Y."/>
            <person name="Nakamura Y."/>
            <person name="Ichinomiya M."/>
            <person name="Saitoh K."/>
            <person name="Sato N."/>
            <person name="Blanc-Mathieu R."/>
            <person name="Endo H."/>
            <person name="Kuwata A."/>
            <person name="Ogata H."/>
        </authorList>
    </citation>
    <scope>NUCLEOTIDE SEQUENCE</scope>
</reference>